<dbReference type="PANTHER" id="PTHR42760">
    <property type="entry name" value="SHORT-CHAIN DEHYDROGENASES/REDUCTASES FAMILY MEMBER"/>
    <property type="match status" value="1"/>
</dbReference>
<dbReference type="RefSeq" id="WP_191726873.1">
    <property type="nucleotide sequence ID" value="NZ_JACSPY010000014.1"/>
</dbReference>
<dbReference type="InterPro" id="IPR002347">
    <property type="entry name" value="SDR_fam"/>
</dbReference>
<gene>
    <name evidence="3" type="ORF">H9634_11930</name>
</gene>
<keyword evidence="2" id="KW-0560">Oxidoreductase</keyword>
<organism evidence="3 4">
    <name type="scientific">Brevibacterium gallinarum</name>
    <dbReference type="NCBI Taxonomy" id="2762220"/>
    <lineage>
        <taxon>Bacteria</taxon>
        <taxon>Bacillati</taxon>
        <taxon>Actinomycetota</taxon>
        <taxon>Actinomycetes</taxon>
        <taxon>Micrococcales</taxon>
        <taxon>Brevibacteriaceae</taxon>
        <taxon>Brevibacterium</taxon>
    </lineage>
</organism>
<sequence>MTAAETTRPLTLITGGSRGIGRILATGFAEAGYPVAITATDTARAQAAAAEIAAETSGTVTGFGVDVSQPDSVAALRGDIEAHAQATGVRLGVLINNAGRVESSEGPLWEADPESLVGVIGTNVIGPLLMINAFAPVLIATAEATGQPGRIIDLNSGSGAQGTPAYGAYSASKAALFRIADSVVHFGDEKGLKIFELAPGVIRSDMTASMPMHDWRTDDDWTSPAELAALALAAASGELDGWTGRYIRAGHDTAETLSQQIPAAGSQARKLITEMDIS</sequence>
<dbReference type="InterPro" id="IPR036291">
    <property type="entry name" value="NAD(P)-bd_dom_sf"/>
</dbReference>
<dbReference type="PRINTS" id="PR00081">
    <property type="entry name" value="GDHRDH"/>
</dbReference>
<dbReference type="SUPFAM" id="SSF51735">
    <property type="entry name" value="NAD(P)-binding Rossmann-fold domains"/>
    <property type="match status" value="1"/>
</dbReference>
<dbReference type="EMBL" id="JACSPY010000014">
    <property type="protein sequence ID" value="MBD8021488.1"/>
    <property type="molecule type" value="Genomic_DNA"/>
</dbReference>
<comment type="similarity">
    <text evidence="1">Belongs to the short-chain dehydrogenases/reductases (SDR) family.</text>
</comment>
<dbReference type="Pfam" id="PF00106">
    <property type="entry name" value="adh_short"/>
    <property type="match status" value="1"/>
</dbReference>
<keyword evidence="4" id="KW-1185">Reference proteome</keyword>
<reference evidence="3 4" key="1">
    <citation type="submission" date="2020-08" db="EMBL/GenBank/DDBJ databases">
        <title>A Genomic Blueprint of the Chicken Gut Microbiome.</title>
        <authorList>
            <person name="Gilroy R."/>
            <person name="Ravi A."/>
            <person name="Getino M."/>
            <person name="Pursley I."/>
            <person name="Horton D.L."/>
            <person name="Alikhan N.-F."/>
            <person name="Baker D."/>
            <person name="Gharbi K."/>
            <person name="Hall N."/>
            <person name="Watson M."/>
            <person name="Adriaenssens E.M."/>
            <person name="Foster-Nyarko E."/>
            <person name="Jarju S."/>
            <person name="Secka A."/>
            <person name="Antonio M."/>
            <person name="Oren A."/>
            <person name="Chaudhuri R."/>
            <person name="La Ragione R.M."/>
            <person name="Hildebrand F."/>
            <person name="Pallen M.J."/>
        </authorList>
    </citation>
    <scope>NUCLEOTIDE SEQUENCE [LARGE SCALE GENOMIC DNA]</scope>
    <source>
        <strain evidence="3 4">Re57</strain>
    </source>
</reference>
<comment type="caution">
    <text evidence="3">The sequence shown here is derived from an EMBL/GenBank/DDBJ whole genome shotgun (WGS) entry which is preliminary data.</text>
</comment>
<protein>
    <submittedName>
        <fullName evidence="3">SDR family oxidoreductase</fullName>
    </submittedName>
</protein>
<evidence type="ECO:0000313" key="3">
    <source>
        <dbReference type="EMBL" id="MBD8021488.1"/>
    </source>
</evidence>
<dbReference type="Gene3D" id="3.40.50.720">
    <property type="entry name" value="NAD(P)-binding Rossmann-like Domain"/>
    <property type="match status" value="1"/>
</dbReference>
<evidence type="ECO:0000313" key="4">
    <source>
        <dbReference type="Proteomes" id="UP000651517"/>
    </source>
</evidence>
<accession>A0ABR8WWN1</accession>
<evidence type="ECO:0000256" key="1">
    <source>
        <dbReference type="ARBA" id="ARBA00006484"/>
    </source>
</evidence>
<proteinExistence type="inferred from homology"/>
<dbReference type="PANTHER" id="PTHR42760:SF37">
    <property type="entry name" value="CLAVALDEHYDE DEHYDROGENASE"/>
    <property type="match status" value="1"/>
</dbReference>
<evidence type="ECO:0000256" key="2">
    <source>
        <dbReference type="ARBA" id="ARBA00023002"/>
    </source>
</evidence>
<dbReference type="Proteomes" id="UP000651517">
    <property type="component" value="Unassembled WGS sequence"/>
</dbReference>
<name>A0ABR8WWN1_9MICO</name>
<dbReference type="CDD" id="cd05233">
    <property type="entry name" value="SDR_c"/>
    <property type="match status" value="1"/>
</dbReference>